<keyword evidence="5" id="KW-1185">Reference proteome</keyword>
<evidence type="ECO:0000313" key="4">
    <source>
        <dbReference type="EMBL" id="KAG9462541.1"/>
    </source>
</evidence>
<dbReference type="PROSITE" id="PS50835">
    <property type="entry name" value="IG_LIKE"/>
    <property type="match status" value="2"/>
</dbReference>
<dbReference type="Proteomes" id="UP000770717">
    <property type="component" value="Unassembled WGS sequence"/>
</dbReference>
<dbReference type="EMBL" id="WNTK01010772">
    <property type="protein sequence ID" value="KAG9462541.1"/>
    <property type="molecule type" value="Genomic_DNA"/>
</dbReference>
<feature type="domain" description="Ig-like" evidence="3">
    <location>
        <begin position="176"/>
        <end position="251"/>
    </location>
</feature>
<dbReference type="AlphaFoldDB" id="A0A8J6B8D9"/>
<keyword evidence="1" id="KW-0732">Signal</keyword>
<evidence type="ECO:0000259" key="3">
    <source>
        <dbReference type="PROSITE" id="PS50835"/>
    </source>
</evidence>
<dbReference type="PANTHER" id="PTHR11481">
    <property type="entry name" value="IMMUNOGLOBULIN FC RECEPTOR"/>
    <property type="match status" value="1"/>
</dbReference>
<accession>A0A8J6B8D9</accession>
<dbReference type="InterPro" id="IPR003598">
    <property type="entry name" value="Ig_sub2"/>
</dbReference>
<reference evidence="4" key="1">
    <citation type="thesis" date="2020" institute="ProQuest LLC" country="789 East Eisenhower Parkway, Ann Arbor, MI, USA">
        <title>Comparative Genomics and Chromosome Evolution.</title>
        <authorList>
            <person name="Mudd A.B."/>
        </authorList>
    </citation>
    <scope>NUCLEOTIDE SEQUENCE</scope>
    <source>
        <strain evidence="4">HN-11 Male</strain>
        <tissue evidence="4">Kidney and liver</tissue>
    </source>
</reference>
<feature type="domain" description="Ig-like" evidence="3">
    <location>
        <begin position="5"/>
        <end position="82"/>
    </location>
</feature>
<dbReference type="SMART" id="SM00409">
    <property type="entry name" value="IG"/>
    <property type="match status" value="3"/>
</dbReference>
<keyword evidence="2" id="KW-1015">Disulfide bond</keyword>
<dbReference type="Gene3D" id="2.60.40.10">
    <property type="entry name" value="Immunoglobulins"/>
    <property type="match status" value="3"/>
</dbReference>
<dbReference type="InterPro" id="IPR007110">
    <property type="entry name" value="Ig-like_dom"/>
</dbReference>
<protein>
    <recommendedName>
        <fullName evidence="3">Ig-like domain-containing protein</fullName>
    </recommendedName>
</protein>
<organism evidence="4 5">
    <name type="scientific">Eleutherodactylus coqui</name>
    <name type="common">Puerto Rican coqui</name>
    <dbReference type="NCBI Taxonomy" id="57060"/>
    <lineage>
        <taxon>Eukaryota</taxon>
        <taxon>Metazoa</taxon>
        <taxon>Chordata</taxon>
        <taxon>Craniata</taxon>
        <taxon>Vertebrata</taxon>
        <taxon>Euteleostomi</taxon>
        <taxon>Amphibia</taxon>
        <taxon>Batrachia</taxon>
        <taxon>Anura</taxon>
        <taxon>Neobatrachia</taxon>
        <taxon>Hyloidea</taxon>
        <taxon>Eleutherodactylidae</taxon>
        <taxon>Eleutherodactylinae</taxon>
        <taxon>Eleutherodactylus</taxon>
        <taxon>Eleutherodactylus</taxon>
    </lineage>
</organism>
<proteinExistence type="predicted"/>
<dbReference type="InterPro" id="IPR013783">
    <property type="entry name" value="Ig-like_fold"/>
</dbReference>
<name>A0A8J6B8D9_ELECQ</name>
<gene>
    <name evidence="4" type="ORF">GDO78_013899</name>
</gene>
<dbReference type="InterPro" id="IPR003599">
    <property type="entry name" value="Ig_sub"/>
</dbReference>
<evidence type="ECO:0000256" key="2">
    <source>
        <dbReference type="ARBA" id="ARBA00023157"/>
    </source>
</evidence>
<evidence type="ECO:0000256" key="1">
    <source>
        <dbReference type="ARBA" id="ARBA00022729"/>
    </source>
</evidence>
<dbReference type="PANTHER" id="PTHR11481:SF64">
    <property type="entry name" value="FC RECEPTOR-LIKE PROTEIN 4"/>
    <property type="match status" value="1"/>
</dbReference>
<dbReference type="InterPro" id="IPR036179">
    <property type="entry name" value="Ig-like_dom_sf"/>
</dbReference>
<dbReference type="GO" id="GO:0004888">
    <property type="term" value="F:transmembrane signaling receptor activity"/>
    <property type="evidence" value="ECO:0007669"/>
    <property type="project" value="TreeGrafter"/>
</dbReference>
<dbReference type="GO" id="GO:0006955">
    <property type="term" value="P:immune response"/>
    <property type="evidence" value="ECO:0007669"/>
    <property type="project" value="TreeGrafter"/>
</dbReference>
<feature type="non-terminal residue" evidence="4">
    <location>
        <position position="270"/>
    </location>
</feature>
<comment type="caution">
    <text evidence="4">The sequence shown here is derived from an EMBL/GenBank/DDBJ whole genome shotgun (WGS) entry which is preliminary data.</text>
</comment>
<dbReference type="GO" id="GO:0007166">
    <property type="term" value="P:cell surface receptor signaling pathway"/>
    <property type="evidence" value="ECO:0007669"/>
    <property type="project" value="TreeGrafter"/>
</dbReference>
<dbReference type="Pfam" id="PF13895">
    <property type="entry name" value="Ig_2"/>
    <property type="match status" value="2"/>
</dbReference>
<evidence type="ECO:0000313" key="5">
    <source>
        <dbReference type="Proteomes" id="UP000770717"/>
    </source>
</evidence>
<dbReference type="Pfam" id="PF13927">
    <property type="entry name" value="Ig_3"/>
    <property type="match status" value="1"/>
</dbReference>
<sequence length="270" mass="31293">HSSRPVVTFTPDSRKIFTTESISMTCDVGSAVQKDQKYDWFKTGAHVHDGKTYTIQSAETSHSGSYQCFSQHASDSHRLDVSNGWVLLQVPQQVYEGDELTMRCHHYPGYLGGQTVFYKDNKAIQDWRYDEHFHITRVGLEMSGTYKCTKQVKHHLIYYNHGDEDSIFVRELFTTPTLKVTPNPVSREDNLTLTCETHLPPARQNTQLRFAFYREGQIFQDFSINYEVYNVQLERSGKYFCEVETTDGRVRKRSAEQLLQREGEYGPGYV</sequence>
<dbReference type="SMART" id="SM00408">
    <property type="entry name" value="IGc2"/>
    <property type="match status" value="2"/>
</dbReference>
<dbReference type="SUPFAM" id="SSF48726">
    <property type="entry name" value="Immunoglobulin"/>
    <property type="match status" value="3"/>
</dbReference>
<dbReference type="OrthoDB" id="10012075at2759"/>
<dbReference type="InterPro" id="IPR050488">
    <property type="entry name" value="Ig_Fc_receptor"/>
</dbReference>
<dbReference type="GO" id="GO:0009897">
    <property type="term" value="C:external side of plasma membrane"/>
    <property type="evidence" value="ECO:0007669"/>
    <property type="project" value="TreeGrafter"/>
</dbReference>